<sequence length="22" mass="2575">LLVPQYNIHCGFIYLPVDSNRL</sequence>
<proteinExistence type="predicted"/>
<reference evidence="1 2" key="1">
    <citation type="submission" date="2015-10" db="EMBL/GenBank/DDBJ databases">
        <title>Genome sequencing of Penicillium freii.</title>
        <authorList>
            <person name="Nguyen H.D."/>
            <person name="Visagie C.M."/>
            <person name="Seifert K.A."/>
        </authorList>
    </citation>
    <scope>NUCLEOTIDE SEQUENCE [LARGE SCALE GENOMIC DNA]</scope>
    <source>
        <strain evidence="1 2">DAOM 242723</strain>
    </source>
</reference>
<protein>
    <submittedName>
        <fullName evidence="1">Uncharacterized protein</fullName>
    </submittedName>
</protein>
<dbReference type="EMBL" id="LLXE01001462">
    <property type="protein sequence ID" value="KUM55347.1"/>
    <property type="molecule type" value="Genomic_DNA"/>
</dbReference>
<organism evidence="1 2">
    <name type="scientific">Penicillium freii</name>
    <dbReference type="NCBI Taxonomy" id="48697"/>
    <lineage>
        <taxon>Eukaryota</taxon>
        <taxon>Fungi</taxon>
        <taxon>Dikarya</taxon>
        <taxon>Ascomycota</taxon>
        <taxon>Pezizomycotina</taxon>
        <taxon>Eurotiomycetes</taxon>
        <taxon>Eurotiomycetidae</taxon>
        <taxon>Eurotiales</taxon>
        <taxon>Aspergillaceae</taxon>
        <taxon>Penicillium</taxon>
    </lineage>
</organism>
<evidence type="ECO:0000313" key="2">
    <source>
        <dbReference type="Proteomes" id="UP000055045"/>
    </source>
</evidence>
<comment type="caution">
    <text evidence="1">The sequence shown here is derived from an EMBL/GenBank/DDBJ whole genome shotgun (WGS) entry which is preliminary data.</text>
</comment>
<dbReference type="Proteomes" id="UP000055045">
    <property type="component" value="Unassembled WGS sequence"/>
</dbReference>
<accession>A0A101M7J7</accession>
<dbReference type="AlphaFoldDB" id="A0A101M7J7"/>
<evidence type="ECO:0000313" key="1">
    <source>
        <dbReference type="EMBL" id="KUM55347.1"/>
    </source>
</evidence>
<gene>
    <name evidence="1" type="ORF">ACN42_g11955</name>
</gene>
<keyword evidence="2" id="KW-1185">Reference proteome</keyword>
<feature type="non-terminal residue" evidence="1">
    <location>
        <position position="1"/>
    </location>
</feature>
<name>A0A101M7J7_PENFR</name>